<dbReference type="Pfam" id="PF03972">
    <property type="entry name" value="MmgE_PrpD_N"/>
    <property type="match status" value="1"/>
</dbReference>
<evidence type="ECO:0000259" key="3">
    <source>
        <dbReference type="Pfam" id="PF19305"/>
    </source>
</evidence>
<dbReference type="InterPro" id="IPR005656">
    <property type="entry name" value="MmgE_PrpD"/>
</dbReference>
<dbReference type="InterPro" id="IPR036148">
    <property type="entry name" value="MmgE/PrpD_sf"/>
</dbReference>
<dbReference type="OrthoDB" id="5415580at2"/>
<dbReference type="PANTHER" id="PTHR16943:SF8">
    <property type="entry name" value="2-METHYLCITRATE DEHYDRATASE"/>
    <property type="match status" value="1"/>
</dbReference>
<evidence type="ECO:0000313" key="5">
    <source>
        <dbReference type="Proteomes" id="UP000245865"/>
    </source>
</evidence>
<dbReference type="RefSeq" id="WP_109704890.1">
    <property type="nucleotide sequence ID" value="NZ_QGDB01000001.1"/>
</dbReference>
<protein>
    <recommendedName>
        <fullName evidence="6">MmgE/PrpD family protein</fullName>
    </recommendedName>
</protein>
<evidence type="ECO:0000259" key="2">
    <source>
        <dbReference type="Pfam" id="PF03972"/>
    </source>
</evidence>
<dbReference type="InterPro" id="IPR045337">
    <property type="entry name" value="MmgE_PrpD_C"/>
</dbReference>
<dbReference type="EMBL" id="QGDB01000001">
    <property type="protein sequence ID" value="PWL19501.1"/>
    <property type="molecule type" value="Genomic_DNA"/>
</dbReference>
<dbReference type="Proteomes" id="UP000245865">
    <property type="component" value="Unassembled WGS sequence"/>
</dbReference>
<feature type="domain" description="MmgE/PrpD N-terminal" evidence="2">
    <location>
        <begin position="8"/>
        <end position="255"/>
    </location>
</feature>
<evidence type="ECO:0000313" key="4">
    <source>
        <dbReference type="EMBL" id="PWL19501.1"/>
    </source>
</evidence>
<dbReference type="InterPro" id="IPR042183">
    <property type="entry name" value="MmgE/PrpD_sf_1"/>
</dbReference>
<dbReference type="AlphaFoldDB" id="A0A316JE18"/>
<evidence type="ECO:0000256" key="1">
    <source>
        <dbReference type="ARBA" id="ARBA00006174"/>
    </source>
</evidence>
<dbReference type="Gene3D" id="1.10.4100.10">
    <property type="entry name" value="2-methylcitrate dehydratase PrpD"/>
    <property type="match status" value="1"/>
</dbReference>
<keyword evidence="5" id="KW-1185">Reference proteome</keyword>
<dbReference type="Gene3D" id="3.30.1330.120">
    <property type="entry name" value="2-methylcitrate dehydratase PrpD"/>
    <property type="match status" value="1"/>
</dbReference>
<comment type="caution">
    <text evidence="4">The sequence shown here is derived from an EMBL/GenBank/DDBJ whole genome shotgun (WGS) entry which is preliminary data.</text>
</comment>
<dbReference type="SUPFAM" id="SSF103378">
    <property type="entry name" value="2-methylcitrate dehydratase PrpD"/>
    <property type="match status" value="1"/>
</dbReference>
<comment type="similarity">
    <text evidence="1">Belongs to the PrpD family.</text>
</comment>
<accession>A0A316JE18</accession>
<gene>
    <name evidence="4" type="ORF">DKP76_02865</name>
</gene>
<evidence type="ECO:0008006" key="6">
    <source>
        <dbReference type="Google" id="ProtNLM"/>
    </source>
</evidence>
<organism evidence="4 5">
    <name type="scientific">Falsochrobactrum shanghaiense</name>
    <dbReference type="NCBI Taxonomy" id="2201899"/>
    <lineage>
        <taxon>Bacteria</taxon>
        <taxon>Pseudomonadati</taxon>
        <taxon>Pseudomonadota</taxon>
        <taxon>Alphaproteobacteria</taxon>
        <taxon>Hyphomicrobiales</taxon>
        <taxon>Brucellaceae</taxon>
        <taxon>Falsochrobactrum</taxon>
    </lineage>
</organism>
<dbReference type="InterPro" id="IPR045336">
    <property type="entry name" value="MmgE_PrpD_N"/>
</dbReference>
<name>A0A316JE18_9HYPH</name>
<dbReference type="GO" id="GO:0016829">
    <property type="term" value="F:lyase activity"/>
    <property type="evidence" value="ECO:0007669"/>
    <property type="project" value="InterPro"/>
</dbReference>
<dbReference type="Pfam" id="PF19305">
    <property type="entry name" value="MmgE_PrpD_C"/>
    <property type="match status" value="1"/>
</dbReference>
<dbReference type="PANTHER" id="PTHR16943">
    <property type="entry name" value="2-METHYLCITRATE DEHYDRATASE-RELATED"/>
    <property type="match status" value="1"/>
</dbReference>
<proteinExistence type="inferred from homology"/>
<sequence>MTAGTTKELANYISTMRYEDLPDDVVDGALRAVIDSVGNIISASLIEHRLPLINLAKSMGRGVPEASLFRNSERITMTSAAFGNCAQATIIDFCDAASSRHGHVVIWPGAITVPAALAAVEATRGSGRALLTSVVAGYECGTRIVRAMDIDSPLQGPVQARGPSVFCSAAAAGHALGLDPAQMTSALGMAGVYCPVSAGYRFYGDEGLVPRAHITHGWAWMSLSGVFAAQSASAGLEMLQEQNILDGDRGLWRMLGMTEFDPEAVTKDLGKSFSIPNFNTKGHPGCSFTHGSIIGTGKLLSDNGIDVDAIEQITVATNTRDTVGFEDRSPTNLVDRMFSLPEQLSIALVAGEPGPGWYAEDILDSPARTALADRIRVAVDEECEAARDHGKRITKIELRTKDGRVLHHEREGGSRLSSLEDIEAKFLISVGQVVGSERASAILEKIHHLPEAENLDDLIHAINQ</sequence>
<reference evidence="4 5" key="1">
    <citation type="submission" date="2018-05" db="EMBL/GenBank/DDBJ databases">
        <title>Comparative genomic sequence analysis between strain HN4 and CCM 8460T (Falsochrobactrum ovis) will provide more evidence to prove that HN4 is a new species of Falsochrobactrum.</title>
        <authorList>
            <person name="Lyu W."/>
            <person name="Sun L."/>
            <person name="Yao L."/>
        </authorList>
    </citation>
    <scope>NUCLEOTIDE SEQUENCE [LARGE SCALE GENOMIC DNA]</scope>
    <source>
        <strain evidence="4 5">HN4</strain>
    </source>
</reference>
<feature type="domain" description="MmgE/PrpD C-terminal" evidence="3">
    <location>
        <begin position="283"/>
        <end position="444"/>
    </location>
</feature>
<dbReference type="InterPro" id="IPR042188">
    <property type="entry name" value="MmgE/PrpD_sf_2"/>
</dbReference>